<dbReference type="Proteomes" id="UP000195521">
    <property type="component" value="Unassembled WGS sequence"/>
</dbReference>
<evidence type="ECO:0000313" key="2">
    <source>
        <dbReference type="Proteomes" id="UP000195521"/>
    </source>
</evidence>
<dbReference type="RefSeq" id="XP_028541480.1">
    <property type="nucleotide sequence ID" value="XM_028685679.1"/>
</dbReference>
<proteinExistence type="predicted"/>
<dbReference type="GeneID" id="39745585"/>
<name>A0A1Y1J8Q3_PLAGO</name>
<sequence>MFYRRIIKEASITKKLIQGSGIKTSSKLFNNECFIFNFDDIENLKKLKERNTESFVAQIETNKEKYEQVLDKNKLKKTRKLFKFIQKKLSTYEETPLNKFFFIFYKNVDCLAEVEVIDLLYLAVKNKKFYAQQRDISQNYDNEDVNRWDVSIFGENDLTKNQIEDISDHIGTYSDEVNECNINFLKDKKLGDKNERSSPNEGILDWKDYAHNKSSYFKYPSGVTTRLDTTNCEVAIVKNNTTNCYTLGEEERVEDIKNYNSIHRNGNIKKINVDYVLRLLSSFKDSLRKGKSGKWNMINLLDVYKLSYCLRYYKMVEEDNFITSYICAFLKKEIYYINQKSKKYEIQNDEQLNILLNILIIHYKNLKGYFFNLLYDYLFSVLKSNIFNLSTKNICLLFHVNNFEMNKYDPFFFFLLRGKKAPSPTPSLVLTMADVNYLLFYQLKNGTVWSIPSLDHLIKYLAHSSEISSEKQQNIFLLSLLLLQYEYSKKYSCDSYDKYVEIIYHMYSYLMKNLKIFLENKEKRETSLNIPFLTTFSLGLYLIRNNLHFNNEFYLFLLYLITNSAQTMIIHDYIALLNFIQFYKIKNEFYYSRNSLYYEDKRCFYMYDHEMRNQHRYLPLNWEQLSRYIYECLKVIYSFEEKKYNQLCLSEGALKGTNEIVCSTGNSRIRNYSVHKDVFVMDNDKEAHITKPILVGTDASKAHAYELAINSNTETYLLKKQKLRDPEKDKTENVFRMKIPVQCINKQKTSKKNKSYYLHIMDILPSVQNSFNDNNFYKYLMNLFHRGVFNFNLHIFDLDKILFTYSILNLKKEEISLNILSLVDKVKTNFMNKKKYSFEEEKYIFHSISNILLSITELNLSTVVDLEFFEKQILTNIHKLNINGILILLQYYILKGAMMTVSPLYTHHINTVTFLVIHYIKKKYLVEQDGANINACQLDKLKDDVNYHIIRRYLHQSENQNNQGVPGEKNQMWKKIDRKINYSNDVVRKDVNPCIGIEIDAIKNNNNVYNNTTFKKIDEDDLYEFLLLKFAFIYIITHSSLFHDQFKYYYGLEEHYRIFMNNLSRIVLHLKTDFSEMLFVNLMDYNVAMNIHGMCKSNGANHGGQENIKRNKEESACRKLDSCLAPQDAAKEVESKNREINEEEHVAINEAEHVAINEVEHVVIGKSERGGVDKNKHILSKTDFRLLMNYLTFIFKHDLNFVTSDQYLIESMKMQHLFVKKFKSLYYNYKYAFVYRKLMLSLIFNMKKRNSIRMNCLLKGFNRSGTSDMEKININEYIKILRFFNNLCEEKGLKGNIFFSYLKKNGIQICSSGESHQYDIILNRHLIYDINSSEIANIQLNVPFFNYIIPMLIETKRFSIVVQAIFNPCENVDTYVVLFNVMRAFLKSYNYHVILMKRKTDA</sequence>
<gene>
    <name evidence="1" type="ORF">PGO_010350</name>
</gene>
<protein>
    <submittedName>
        <fullName evidence="1">Uncharacterized protein</fullName>
    </submittedName>
</protein>
<keyword evidence="2" id="KW-1185">Reference proteome</keyword>
<accession>A0A1Y1J8Q3</accession>
<organism evidence="1 2">
    <name type="scientific">Plasmodium gonderi</name>
    <dbReference type="NCBI Taxonomy" id="77519"/>
    <lineage>
        <taxon>Eukaryota</taxon>
        <taxon>Sar</taxon>
        <taxon>Alveolata</taxon>
        <taxon>Apicomplexa</taxon>
        <taxon>Aconoidasida</taxon>
        <taxon>Haemosporida</taxon>
        <taxon>Plasmodiidae</taxon>
        <taxon>Plasmodium</taxon>
        <taxon>Plasmodium (Plasmodium)</taxon>
    </lineage>
</organism>
<dbReference type="OMA" id="FNYIIPM"/>
<evidence type="ECO:0000313" key="1">
    <source>
        <dbReference type="EMBL" id="GAW78891.1"/>
    </source>
</evidence>
<reference evidence="2" key="1">
    <citation type="submission" date="2017-04" db="EMBL/GenBank/DDBJ databases">
        <title>Plasmodium gonderi genome.</title>
        <authorList>
            <person name="Arisue N."/>
            <person name="Honma H."/>
            <person name="Kawai S."/>
            <person name="Tougan T."/>
            <person name="Tanabe K."/>
            <person name="Horii T."/>
        </authorList>
    </citation>
    <scope>NUCLEOTIDE SEQUENCE [LARGE SCALE GENOMIC DNA]</scope>
    <source>
        <strain evidence="2">ATCC 30045</strain>
    </source>
</reference>
<dbReference type="EMBL" id="BDQF01000001">
    <property type="protein sequence ID" value="GAW78891.1"/>
    <property type="molecule type" value="Genomic_DNA"/>
</dbReference>
<comment type="caution">
    <text evidence="1">The sequence shown here is derived from an EMBL/GenBank/DDBJ whole genome shotgun (WGS) entry which is preliminary data.</text>
</comment>
<dbReference type="OrthoDB" id="371771at2759"/>